<dbReference type="GO" id="GO:0010073">
    <property type="term" value="P:meristem maintenance"/>
    <property type="evidence" value="ECO:0007669"/>
    <property type="project" value="InterPro"/>
</dbReference>
<dbReference type="EMBL" id="SDMP01000009">
    <property type="protein sequence ID" value="RYR38627.1"/>
    <property type="molecule type" value="Genomic_DNA"/>
</dbReference>
<reference evidence="2 3" key="1">
    <citation type="submission" date="2019-01" db="EMBL/GenBank/DDBJ databases">
        <title>Sequencing of cultivated peanut Arachis hypogaea provides insights into genome evolution and oil improvement.</title>
        <authorList>
            <person name="Chen X."/>
        </authorList>
    </citation>
    <scope>NUCLEOTIDE SEQUENCE [LARGE SCALE GENOMIC DNA]</scope>
    <source>
        <strain evidence="3">cv. Fuhuasheng</strain>
        <tissue evidence="2">Leaves</tissue>
    </source>
</reference>
<sequence length="249" mass="29060">MVRQVGNDGDINKLNKMTHYVGAADFERPRLLLSRRVSHTLPPPDAIVPYLVEARFGDTVPLRDFTFDNSLISALVERWRPKTHIFHLSWGEVTITLQDVAYHLGLRANGNPVRRCLRDFGRWYHTETWALVEQLLGARRPVAAQQATQRKESFTLKLVWLRDRVRQMPQTNDPETLRQYGKFYIMLLIGGYLMIDKSNNLVHLCWLPLLCDFAECRAFRVSDDPLSARRHCTWYFNRSDSITRYSALL</sequence>
<comment type="caution">
    <text evidence="2">The sequence shown here is derived from an EMBL/GenBank/DDBJ whole genome shotgun (WGS) entry which is preliminary data.</text>
</comment>
<organism evidence="2 3">
    <name type="scientific">Arachis hypogaea</name>
    <name type="common">Peanut</name>
    <dbReference type="NCBI Taxonomy" id="3818"/>
    <lineage>
        <taxon>Eukaryota</taxon>
        <taxon>Viridiplantae</taxon>
        <taxon>Streptophyta</taxon>
        <taxon>Embryophyta</taxon>
        <taxon>Tracheophyta</taxon>
        <taxon>Spermatophyta</taxon>
        <taxon>Magnoliopsida</taxon>
        <taxon>eudicotyledons</taxon>
        <taxon>Gunneridae</taxon>
        <taxon>Pentapetalae</taxon>
        <taxon>rosids</taxon>
        <taxon>fabids</taxon>
        <taxon>Fabales</taxon>
        <taxon>Fabaceae</taxon>
        <taxon>Papilionoideae</taxon>
        <taxon>50 kb inversion clade</taxon>
        <taxon>dalbergioids sensu lato</taxon>
        <taxon>Dalbergieae</taxon>
        <taxon>Pterocarpus clade</taxon>
        <taxon>Arachis</taxon>
    </lineage>
</organism>
<dbReference type="PANTHER" id="PTHR46033:SF8">
    <property type="entry name" value="PROTEIN MAINTENANCE OF MERISTEMS-LIKE"/>
    <property type="match status" value="1"/>
</dbReference>
<dbReference type="InterPro" id="IPR044824">
    <property type="entry name" value="MAIN-like"/>
</dbReference>
<dbReference type="InterPro" id="IPR019557">
    <property type="entry name" value="AminoTfrase-like_pln_mobile"/>
</dbReference>
<evidence type="ECO:0000313" key="2">
    <source>
        <dbReference type="EMBL" id="RYR38627.1"/>
    </source>
</evidence>
<dbReference type="Pfam" id="PF10536">
    <property type="entry name" value="PMD"/>
    <property type="match status" value="1"/>
</dbReference>
<dbReference type="AlphaFoldDB" id="A0A445BIX2"/>
<dbReference type="PANTHER" id="PTHR46033">
    <property type="entry name" value="PROTEIN MAIN-LIKE 2"/>
    <property type="match status" value="1"/>
</dbReference>
<evidence type="ECO:0000313" key="3">
    <source>
        <dbReference type="Proteomes" id="UP000289738"/>
    </source>
</evidence>
<protein>
    <recommendedName>
        <fullName evidence="1">Aminotransferase-like plant mobile domain-containing protein</fullName>
    </recommendedName>
</protein>
<name>A0A445BIX2_ARAHY</name>
<evidence type="ECO:0000259" key="1">
    <source>
        <dbReference type="Pfam" id="PF10536"/>
    </source>
</evidence>
<feature type="domain" description="Aminotransferase-like plant mobile" evidence="1">
    <location>
        <begin position="65"/>
        <end position="217"/>
    </location>
</feature>
<keyword evidence="3" id="KW-1185">Reference proteome</keyword>
<gene>
    <name evidence="2" type="ORF">Ahy_A09g043731</name>
</gene>
<dbReference type="Proteomes" id="UP000289738">
    <property type="component" value="Chromosome A09"/>
</dbReference>
<accession>A0A445BIX2</accession>
<proteinExistence type="predicted"/>